<dbReference type="VEuPathDB" id="FungiDB:TREMEDRAFT_59764"/>
<sequence length="104" mass="11773">MDTSDPSGMLIQSLFVREEDHEFVTEVHGLVEKILGKAVRDSFRYPGAITERVGSRIQVLVDGLDPEIDGNDEDEPPLPETDQEEREEEKNKIQSLKFANSFLV</sequence>
<evidence type="ECO:0000313" key="3">
    <source>
        <dbReference type="Proteomes" id="UP000289152"/>
    </source>
</evidence>
<reference evidence="2 3" key="1">
    <citation type="submission" date="2016-06" db="EMBL/GenBank/DDBJ databases">
        <title>Evolution of pathogenesis and genome organization in the Tremellales.</title>
        <authorList>
            <person name="Cuomo C."/>
            <person name="Litvintseva A."/>
            <person name="Heitman J."/>
            <person name="Chen Y."/>
            <person name="Sun S."/>
            <person name="Springer D."/>
            <person name="Dromer F."/>
            <person name="Young S."/>
            <person name="Zeng Q."/>
            <person name="Chapman S."/>
            <person name="Gujja S."/>
            <person name="Saif S."/>
            <person name="Birren B."/>
        </authorList>
    </citation>
    <scope>NUCLEOTIDE SEQUENCE [LARGE SCALE GENOMIC DNA]</scope>
    <source>
        <strain evidence="2 3">ATCC 28783</strain>
    </source>
</reference>
<accession>A0A4Q1BLN4</accession>
<keyword evidence="3" id="KW-1185">Reference proteome</keyword>
<proteinExistence type="predicted"/>
<gene>
    <name evidence="2" type="ORF">M231_04195</name>
</gene>
<dbReference type="Proteomes" id="UP000289152">
    <property type="component" value="Unassembled WGS sequence"/>
</dbReference>
<feature type="compositionally biased region" description="Acidic residues" evidence="1">
    <location>
        <begin position="64"/>
        <end position="87"/>
    </location>
</feature>
<organism evidence="2 3">
    <name type="scientific">Tremella mesenterica</name>
    <name type="common">Jelly fungus</name>
    <dbReference type="NCBI Taxonomy" id="5217"/>
    <lineage>
        <taxon>Eukaryota</taxon>
        <taxon>Fungi</taxon>
        <taxon>Dikarya</taxon>
        <taxon>Basidiomycota</taxon>
        <taxon>Agaricomycotina</taxon>
        <taxon>Tremellomycetes</taxon>
        <taxon>Tremellales</taxon>
        <taxon>Tremellaceae</taxon>
        <taxon>Tremella</taxon>
    </lineage>
</organism>
<dbReference type="EMBL" id="SDIL01000046">
    <property type="protein sequence ID" value="RXK38562.1"/>
    <property type="molecule type" value="Genomic_DNA"/>
</dbReference>
<evidence type="ECO:0000313" key="2">
    <source>
        <dbReference type="EMBL" id="RXK38562.1"/>
    </source>
</evidence>
<feature type="region of interest" description="Disordered" evidence="1">
    <location>
        <begin position="63"/>
        <end position="93"/>
    </location>
</feature>
<dbReference type="InParanoid" id="A0A4Q1BLN4"/>
<dbReference type="AlphaFoldDB" id="A0A4Q1BLN4"/>
<protein>
    <submittedName>
        <fullName evidence="2">Uncharacterized protein</fullName>
    </submittedName>
</protein>
<evidence type="ECO:0000256" key="1">
    <source>
        <dbReference type="SAM" id="MobiDB-lite"/>
    </source>
</evidence>
<name>A0A4Q1BLN4_TREME</name>
<comment type="caution">
    <text evidence="2">The sequence shown here is derived from an EMBL/GenBank/DDBJ whole genome shotgun (WGS) entry which is preliminary data.</text>
</comment>